<evidence type="ECO:0000313" key="3">
    <source>
        <dbReference type="Proteomes" id="UP000693972"/>
    </source>
</evidence>
<proteinExistence type="predicted"/>
<dbReference type="EMBL" id="CP078073">
    <property type="protein sequence ID" value="QXL87302.1"/>
    <property type="molecule type" value="Genomic_DNA"/>
</dbReference>
<evidence type="ECO:0000256" key="1">
    <source>
        <dbReference type="SAM" id="MobiDB-lite"/>
    </source>
</evidence>
<reference evidence="2 3" key="1">
    <citation type="submission" date="2021-07" db="EMBL/GenBank/DDBJ databases">
        <title>Karlodiniumbacter phycospheric gen. nov., sp. nov., a phycosphere bacterium isolated from karlodinium veneficum.</title>
        <authorList>
            <person name="Peng Y."/>
            <person name="Jiang L."/>
            <person name="Lee J."/>
        </authorList>
    </citation>
    <scope>NUCLEOTIDE SEQUENCE</scope>
    <source>
        <strain evidence="2 3">N5</strain>
    </source>
</reference>
<evidence type="ECO:0000313" key="2">
    <source>
        <dbReference type="EMBL" id="QXL87302.1"/>
    </source>
</evidence>
<dbReference type="RefSeq" id="WP_257894196.1">
    <property type="nucleotide sequence ID" value="NZ_JAIMBW010000001.1"/>
</dbReference>
<keyword evidence="3" id="KW-1185">Reference proteome</keyword>
<accession>A0A975TU71</accession>
<feature type="compositionally biased region" description="Basic and acidic residues" evidence="1">
    <location>
        <begin position="1"/>
        <end position="11"/>
    </location>
</feature>
<organism evidence="2">
    <name type="scientific">Gymnodinialimonas phycosphaerae</name>
    <dbReference type="NCBI Taxonomy" id="2841589"/>
    <lineage>
        <taxon>Bacteria</taxon>
        <taxon>Pseudomonadati</taxon>
        <taxon>Pseudomonadota</taxon>
        <taxon>Alphaproteobacteria</taxon>
        <taxon>Rhodobacterales</taxon>
        <taxon>Paracoccaceae</taxon>
        <taxon>Gymnodinialimonas</taxon>
    </lineage>
</organism>
<protein>
    <submittedName>
        <fullName evidence="2">Uncharacterized protein</fullName>
    </submittedName>
</protein>
<dbReference type="EMBL" id="JAIMBW010000001">
    <property type="protein sequence ID" value="MBY4894662.1"/>
    <property type="molecule type" value="Genomic_DNA"/>
</dbReference>
<feature type="compositionally biased region" description="Polar residues" evidence="1">
    <location>
        <begin position="28"/>
        <end position="49"/>
    </location>
</feature>
<gene>
    <name evidence="2" type="ORF">KUL25_18030</name>
</gene>
<feature type="region of interest" description="Disordered" evidence="1">
    <location>
        <begin position="1"/>
        <end position="85"/>
    </location>
</feature>
<dbReference type="AlphaFoldDB" id="A0A975TU71"/>
<name>A0A975TU71_9RHOB</name>
<feature type="compositionally biased region" description="Acidic residues" evidence="1">
    <location>
        <begin position="71"/>
        <end position="84"/>
    </location>
</feature>
<feature type="compositionally biased region" description="Polar residues" evidence="1">
    <location>
        <begin position="12"/>
        <end position="21"/>
    </location>
</feature>
<sequence length="131" mass="14574">MHTQHDEKGNPESHTVNVTTCNKDDEVISSTSITNNADGTRTETTTSADGSRVQKTFDKDGKLVSTTEYPASDDEAKDTPEEGNGEFWDVDIIYGDHPDMVQSSDMVADLKMAMEMDPALEMYVDHFDFIM</sequence>
<dbReference type="Proteomes" id="UP000693972">
    <property type="component" value="Unassembled WGS sequence"/>
</dbReference>
<dbReference type="Gene3D" id="3.90.930.1">
    <property type="match status" value="1"/>
</dbReference>